<proteinExistence type="predicted"/>
<name>A0A286IDH9_9HYPH</name>
<protein>
    <recommendedName>
        <fullName evidence="5">Copper chaperone CopZ</fullName>
    </recommendedName>
</protein>
<sequence>MQRLILAAALCLGAGQAGASSIQPYTPSANARTSIVEIGCPACARAAAEKAAAEAEIRLEPGEQIVEVHEVDGQMMIYRTENLLGGSPVTMVRKASEADLIALGYAKPEANQSAEAKEPVAKTADTPVIAEPGSGPKLFEPVTANSAPGVDQETMTSALGDDAKAEFDPSKFELRLN</sequence>
<organism evidence="3 4">
    <name type="scientific">Hoeflea halophila</name>
    <dbReference type="NCBI Taxonomy" id="714899"/>
    <lineage>
        <taxon>Bacteria</taxon>
        <taxon>Pseudomonadati</taxon>
        <taxon>Pseudomonadota</taxon>
        <taxon>Alphaproteobacteria</taxon>
        <taxon>Hyphomicrobiales</taxon>
        <taxon>Rhizobiaceae</taxon>
        <taxon>Hoeflea</taxon>
    </lineage>
</organism>
<evidence type="ECO:0000256" key="1">
    <source>
        <dbReference type="SAM" id="MobiDB-lite"/>
    </source>
</evidence>
<keyword evidence="2" id="KW-0732">Signal</keyword>
<dbReference type="Proteomes" id="UP000219465">
    <property type="component" value="Unassembled WGS sequence"/>
</dbReference>
<evidence type="ECO:0000256" key="2">
    <source>
        <dbReference type="SAM" id="SignalP"/>
    </source>
</evidence>
<feature type="region of interest" description="Disordered" evidence="1">
    <location>
        <begin position="112"/>
        <end position="164"/>
    </location>
</feature>
<feature type="signal peptide" evidence="2">
    <location>
        <begin position="1"/>
        <end position="19"/>
    </location>
</feature>
<dbReference type="NCBIfam" id="NF041110">
    <property type="entry name" value="HPE1_fam_CxxC"/>
    <property type="match status" value="1"/>
</dbReference>
<dbReference type="OrthoDB" id="8283437at2"/>
<evidence type="ECO:0000313" key="4">
    <source>
        <dbReference type="Proteomes" id="UP000219465"/>
    </source>
</evidence>
<keyword evidence="4" id="KW-1185">Reference proteome</keyword>
<reference evidence="4" key="1">
    <citation type="submission" date="2017-08" db="EMBL/GenBank/DDBJ databases">
        <authorList>
            <person name="Varghese N."/>
            <person name="Submissions S."/>
        </authorList>
    </citation>
    <scope>NUCLEOTIDE SEQUENCE [LARGE SCALE GENOMIC DNA]</scope>
    <source>
        <strain evidence="4">KCTC 23107</strain>
    </source>
</reference>
<evidence type="ECO:0000313" key="3">
    <source>
        <dbReference type="EMBL" id="SOE17706.1"/>
    </source>
</evidence>
<dbReference type="InterPro" id="IPR049748">
    <property type="entry name" value="HPE1-like_N_CxxC"/>
</dbReference>
<dbReference type="EMBL" id="OCPC01000003">
    <property type="protein sequence ID" value="SOE17706.1"/>
    <property type="molecule type" value="Genomic_DNA"/>
</dbReference>
<accession>A0A286IDH9</accession>
<dbReference type="RefSeq" id="WP_097108170.1">
    <property type="nucleotide sequence ID" value="NZ_OCPC01000003.1"/>
</dbReference>
<dbReference type="AlphaFoldDB" id="A0A286IDH9"/>
<feature type="chain" id="PRO_5013307333" description="Copper chaperone CopZ" evidence="2">
    <location>
        <begin position="20"/>
        <end position="177"/>
    </location>
</feature>
<gene>
    <name evidence="3" type="ORF">SAMN05877838_2609</name>
</gene>
<evidence type="ECO:0008006" key="5">
    <source>
        <dbReference type="Google" id="ProtNLM"/>
    </source>
</evidence>